<dbReference type="InterPro" id="IPR014729">
    <property type="entry name" value="Rossmann-like_a/b/a_fold"/>
</dbReference>
<comment type="catalytic activity">
    <reaction evidence="7">
        <text>L-aspartate + L-glutamine + ATP + H2O = L-asparagine + L-glutamate + AMP + diphosphate + H(+)</text>
        <dbReference type="Rhea" id="RHEA:12228"/>
        <dbReference type="ChEBI" id="CHEBI:15377"/>
        <dbReference type="ChEBI" id="CHEBI:15378"/>
        <dbReference type="ChEBI" id="CHEBI:29985"/>
        <dbReference type="ChEBI" id="CHEBI:29991"/>
        <dbReference type="ChEBI" id="CHEBI:30616"/>
        <dbReference type="ChEBI" id="CHEBI:33019"/>
        <dbReference type="ChEBI" id="CHEBI:58048"/>
        <dbReference type="ChEBI" id="CHEBI:58359"/>
        <dbReference type="ChEBI" id="CHEBI:456215"/>
        <dbReference type="EC" id="6.3.5.4"/>
    </reaction>
</comment>
<dbReference type="InterPro" id="IPR006426">
    <property type="entry name" value="Asn_synth_AEB"/>
</dbReference>
<dbReference type="OrthoDB" id="9763290at2"/>
<dbReference type="CDD" id="cd00712">
    <property type="entry name" value="AsnB"/>
    <property type="match status" value="1"/>
</dbReference>
<dbReference type="AlphaFoldDB" id="A0A4R4K8V9"/>
<dbReference type="PANTHER" id="PTHR43284">
    <property type="entry name" value="ASPARAGINE SYNTHETASE (GLUTAMINE-HYDROLYZING)"/>
    <property type="match status" value="1"/>
</dbReference>
<evidence type="ECO:0000256" key="7">
    <source>
        <dbReference type="ARBA" id="ARBA00048741"/>
    </source>
</evidence>
<evidence type="ECO:0000259" key="9">
    <source>
        <dbReference type="PROSITE" id="PS51278"/>
    </source>
</evidence>
<dbReference type="InterPro" id="IPR033738">
    <property type="entry name" value="AsnB_N"/>
</dbReference>
<dbReference type="SUPFAM" id="SSF52402">
    <property type="entry name" value="Adenine nucleotide alpha hydrolases-like"/>
    <property type="match status" value="1"/>
</dbReference>
<comment type="caution">
    <text evidence="10">The sequence shown here is derived from an EMBL/GenBank/DDBJ whole genome shotgun (WGS) entry which is preliminary data.</text>
</comment>
<dbReference type="Pfam" id="PF00733">
    <property type="entry name" value="Asn_synthase"/>
    <property type="match status" value="1"/>
</dbReference>
<dbReference type="GO" id="GO:0006529">
    <property type="term" value="P:asparagine biosynthetic process"/>
    <property type="evidence" value="ECO:0007669"/>
    <property type="project" value="InterPro"/>
</dbReference>
<accession>A0A4R4K8V9</accession>
<dbReference type="PROSITE" id="PS51278">
    <property type="entry name" value="GATASE_TYPE_2"/>
    <property type="match status" value="1"/>
</dbReference>
<proteinExistence type="inferred from homology"/>
<reference evidence="10 11" key="1">
    <citation type="submission" date="2019-02" db="EMBL/GenBank/DDBJ databases">
        <title>Arundinibacter roseus gen. nov., sp. nov., a new member of the family Cytophagaceae.</title>
        <authorList>
            <person name="Szuroczki S."/>
            <person name="Khayer B."/>
            <person name="Sproer C."/>
            <person name="Toumi M."/>
            <person name="Szabo A."/>
            <person name="Felfoldi T."/>
            <person name="Schumann P."/>
            <person name="Toth E."/>
        </authorList>
    </citation>
    <scope>NUCLEOTIDE SEQUENCE [LARGE SCALE GENOMIC DNA]</scope>
    <source>
        <strain evidence="10 11">DMA-k-7a</strain>
    </source>
</reference>
<protein>
    <recommendedName>
        <fullName evidence="3">asparagine synthase (glutamine-hydrolyzing)</fullName>
        <ecNumber evidence="3">6.3.5.4</ecNumber>
    </recommendedName>
</protein>
<dbReference type="SUPFAM" id="SSF56235">
    <property type="entry name" value="N-terminal nucleophile aminohydrolases (Ntn hydrolases)"/>
    <property type="match status" value="1"/>
</dbReference>
<dbReference type="PANTHER" id="PTHR43284:SF1">
    <property type="entry name" value="ASPARAGINE SYNTHETASE"/>
    <property type="match status" value="1"/>
</dbReference>
<dbReference type="InterPro" id="IPR001962">
    <property type="entry name" value="Asn_synthase"/>
</dbReference>
<dbReference type="GO" id="GO:0005524">
    <property type="term" value="F:ATP binding"/>
    <property type="evidence" value="ECO:0007669"/>
    <property type="project" value="UniProtKB-KW"/>
</dbReference>
<sequence>MSGIAGMVRWDNQSIPAGLLSQMSEKMAHRGTDGIQFLDQPSAGFVYLHLNVTFESFNEAQPLTNDAGITLVADARIDNRKELIEALGLAEKDGIPDSELVLAAYQKWSTDCVQHLIGDFAFVVWDSGTQTLFCARDHSGIRPLFYHFVPGKYFLFASEIKALWAFGNLDKAPDEQRIATYLCHWGQFPIYQRNTFFKDVLSLPPAHSLRVDKKDVEEKMYWEINPSKYAFQTSEEYLTAFREIFLEAVHCRIRTPFQVSSFLSGGLDSSSVAAVAATKLHAEGRILDTYYLDTELEETSEKEFVASFLELHSVEHAEIKADKSFYDDLAAIARLTDMPEMFSITYSHFKPLLKEVNSVKSRVLLTGSDGDTVVGYGMECIDEAIQKKDWKTAAQLLSKSHNKQDYQEKFGKVKGEKKYQKGTLGVVWRKLRKNHNVPVSLVLLVKVLLLEFNFSPLVISRLLAENALQKKDQSGENQEFMLKKSLWSKCLPFMKEATESNPTTKLLIKKGMLYQMMSEIEEQYDVLGAAYQIQMCHPFFDKRLIELCLFIPTELKFYEGFGRGPLRFAMKEFLPKKILFRKSKIDFSPSVNHKLVQQSIKTEAVLRENLHELHEIIELNNQKSSSQKPITIYPRYYHRLLHFLFWKKAVFSTQKVEKVMM</sequence>
<evidence type="ECO:0000256" key="2">
    <source>
        <dbReference type="ARBA" id="ARBA00005752"/>
    </source>
</evidence>
<feature type="binding site" evidence="8">
    <location>
        <position position="97"/>
    </location>
    <ligand>
        <name>L-glutamine</name>
        <dbReference type="ChEBI" id="CHEBI:58359"/>
    </ligand>
</feature>
<gene>
    <name evidence="10" type="ORF">EZE20_13995</name>
</gene>
<evidence type="ECO:0000313" key="10">
    <source>
        <dbReference type="EMBL" id="TDB64050.1"/>
    </source>
</evidence>
<organism evidence="10 11">
    <name type="scientific">Arundinibacter roseus</name>
    <dbReference type="NCBI Taxonomy" id="2070510"/>
    <lineage>
        <taxon>Bacteria</taxon>
        <taxon>Pseudomonadati</taxon>
        <taxon>Bacteroidota</taxon>
        <taxon>Cytophagia</taxon>
        <taxon>Cytophagales</taxon>
        <taxon>Spirosomataceae</taxon>
        <taxon>Arundinibacter</taxon>
    </lineage>
</organism>
<dbReference type="Pfam" id="PF13537">
    <property type="entry name" value="GATase_7"/>
    <property type="match status" value="1"/>
</dbReference>
<evidence type="ECO:0000256" key="8">
    <source>
        <dbReference type="PIRSR" id="PIRSR001589-2"/>
    </source>
</evidence>
<evidence type="ECO:0000256" key="3">
    <source>
        <dbReference type="ARBA" id="ARBA00012737"/>
    </source>
</evidence>
<dbReference type="EMBL" id="SMJU01000008">
    <property type="protein sequence ID" value="TDB64050.1"/>
    <property type="molecule type" value="Genomic_DNA"/>
</dbReference>
<dbReference type="InterPro" id="IPR051786">
    <property type="entry name" value="ASN_synthetase/amidase"/>
</dbReference>
<evidence type="ECO:0000256" key="4">
    <source>
        <dbReference type="ARBA" id="ARBA00022741"/>
    </source>
</evidence>
<dbReference type="EC" id="6.3.5.4" evidence="3"/>
<dbReference type="PIRSF" id="PIRSF001589">
    <property type="entry name" value="Asn_synthetase_glu-h"/>
    <property type="match status" value="1"/>
</dbReference>
<evidence type="ECO:0000313" key="11">
    <source>
        <dbReference type="Proteomes" id="UP000295706"/>
    </source>
</evidence>
<dbReference type="InterPro" id="IPR017932">
    <property type="entry name" value="GATase_2_dom"/>
</dbReference>
<keyword evidence="4 8" id="KW-0547">Nucleotide-binding</keyword>
<keyword evidence="6" id="KW-0315">Glutamine amidotransferase</keyword>
<name>A0A4R4K8V9_9BACT</name>
<dbReference type="GO" id="GO:0004066">
    <property type="term" value="F:asparagine synthase (glutamine-hydrolyzing) activity"/>
    <property type="evidence" value="ECO:0007669"/>
    <property type="project" value="UniProtKB-EC"/>
</dbReference>
<feature type="domain" description="Glutamine amidotransferase type-2" evidence="9">
    <location>
        <begin position="2"/>
        <end position="214"/>
    </location>
</feature>
<keyword evidence="5 8" id="KW-0067">ATP-binding</keyword>
<dbReference type="Gene3D" id="3.40.50.620">
    <property type="entry name" value="HUPs"/>
    <property type="match status" value="2"/>
</dbReference>
<dbReference type="Gene3D" id="3.60.20.10">
    <property type="entry name" value="Glutamine Phosphoribosylpyrophosphate, subunit 1, domain 1"/>
    <property type="match status" value="1"/>
</dbReference>
<dbReference type="InterPro" id="IPR029055">
    <property type="entry name" value="Ntn_hydrolases_N"/>
</dbReference>
<dbReference type="RefSeq" id="WP_132118671.1">
    <property type="nucleotide sequence ID" value="NZ_SMJU01000008.1"/>
</dbReference>
<keyword evidence="11" id="KW-1185">Reference proteome</keyword>
<evidence type="ECO:0000256" key="6">
    <source>
        <dbReference type="ARBA" id="ARBA00022962"/>
    </source>
</evidence>
<dbReference type="Proteomes" id="UP000295706">
    <property type="component" value="Unassembled WGS sequence"/>
</dbReference>
<comment type="similarity">
    <text evidence="2">Belongs to the asparagine synthetase family.</text>
</comment>
<evidence type="ECO:0000256" key="1">
    <source>
        <dbReference type="ARBA" id="ARBA00005187"/>
    </source>
</evidence>
<evidence type="ECO:0000256" key="5">
    <source>
        <dbReference type="ARBA" id="ARBA00022840"/>
    </source>
</evidence>
<comment type="pathway">
    <text evidence="1">Amino-acid biosynthesis; L-asparagine biosynthesis; L-asparagine from L-aspartate (L-Gln route): step 1/1.</text>
</comment>